<evidence type="ECO:0000259" key="4">
    <source>
        <dbReference type="PROSITE" id="PS51898"/>
    </source>
</evidence>
<dbReference type="GO" id="GO:0015074">
    <property type="term" value="P:DNA integration"/>
    <property type="evidence" value="ECO:0007669"/>
    <property type="project" value="UniProtKB-KW"/>
</dbReference>
<dbReference type="SUPFAM" id="SSF56349">
    <property type="entry name" value="DNA breaking-rejoining enzymes"/>
    <property type="match status" value="1"/>
</dbReference>
<dbReference type="RefSeq" id="WP_007197828.1">
    <property type="nucleotide sequence ID" value="NZ_CM002917.1"/>
</dbReference>
<evidence type="ECO:0000256" key="3">
    <source>
        <dbReference type="SAM" id="MobiDB-lite"/>
    </source>
</evidence>
<dbReference type="PROSITE" id="PS51898">
    <property type="entry name" value="TYR_RECOMBINASE"/>
    <property type="match status" value="1"/>
</dbReference>
<dbReference type="InterPro" id="IPR002104">
    <property type="entry name" value="Integrase_catalytic"/>
</dbReference>
<keyword evidence="2" id="KW-0233">DNA recombination</keyword>
<gene>
    <name evidence="5" type="ORF">HPDFL43_10262</name>
</gene>
<proteinExistence type="predicted"/>
<accession>A9D6X2</accession>
<dbReference type="GO" id="GO:0006310">
    <property type="term" value="P:DNA recombination"/>
    <property type="evidence" value="ECO:0007669"/>
    <property type="project" value="UniProtKB-KW"/>
</dbReference>
<dbReference type="STRING" id="411684.HPDFL43_10262"/>
<dbReference type="CDD" id="cd00796">
    <property type="entry name" value="INT_Rci_Hp1_C"/>
    <property type="match status" value="1"/>
</dbReference>
<reference evidence="5 6" key="2">
    <citation type="submission" date="2012-06" db="EMBL/GenBank/DDBJ databases">
        <authorList>
            <person name="Fiebig A."/>
        </authorList>
    </citation>
    <scope>NUCLEOTIDE SEQUENCE [LARGE SCALE GENOMIC DNA]</scope>
    <source>
        <strain evidence="5 6">DFL-43</strain>
    </source>
</reference>
<keyword evidence="6" id="KW-1185">Reference proteome</keyword>
<feature type="region of interest" description="Disordered" evidence="3">
    <location>
        <begin position="342"/>
        <end position="364"/>
    </location>
</feature>
<dbReference type="AlphaFoldDB" id="A9D6X2"/>
<evidence type="ECO:0000256" key="2">
    <source>
        <dbReference type="ARBA" id="ARBA00023172"/>
    </source>
</evidence>
<organism evidence="5 6">
    <name type="scientific">Hoeflea phototrophica (strain DSM 17068 / NCIMB 14078 / DFL-43)</name>
    <dbReference type="NCBI Taxonomy" id="411684"/>
    <lineage>
        <taxon>Bacteria</taxon>
        <taxon>Pseudomonadati</taxon>
        <taxon>Pseudomonadota</taxon>
        <taxon>Alphaproteobacteria</taxon>
        <taxon>Hyphomicrobiales</taxon>
        <taxon>Rhizobiaceae</taxon>
        <taxon>Hoeflea</taxon>
    </lineage>
</organism>
<dbReference type="HOGENOM" id="CLU_027562_32_0_5"/>
<dbReference type="Pfam" id="PF00589">
    <property type="entry name" value="Phage_integrase"/>
    <property type="match status" value="1"/>
</dbReference>
<evidence type="ECO:0000256" key="1">
    <source>
        <dbReference type="ARBA" id="ARBA00022908"/>
    </source>
</evidence>
<comment type="caution">
    <text evidence="5">The sequence shown here is derived from an EMBL/GenBank/DDBJ whole genome shotgun (WGS) entry which is preliminary data.</text>
</comment>
<evidence type="ECO:0000313" key="6">
    <source>
        <dbReference type="Proteomes" id="UP000004291"/>
    </source>
</evidence>
<dbReference type="EMBL" id="ABIA03000002">
    <property type="protein sequence ID" value="EDQ33613.1"/>
    <property type="molecule type" value="Genomic_DNA"/>
</dbReference>
<dbReference type="PANTHER" id="PTHR30349:SF94">
    <property type="entry name" value="INTEGRASE_RECOMBINASE HI_1414-RELATED"/>
    <property type="match status" value="1"/>
</dbReference>
<sequence>MATIFKTRQGHWRAQVRRKGKYVSNTFRLKTQAHEWVRDIEHLIDIGGEPKRQSGRRAQTVGALVDLHLEDLKEVGRAIRRSKMAVMEALKRDLGTVRIDRLDRARLIQYGKQRAAEGAGPVTLAVDLSYLRTVLTHAAAVHGVHVDTESIRLARTALARLGLVGRSHERDRRPTEDEIDALLGYFDNKTNMIIPMGRIVRFAIATAMRQEEVCKIEWSDVDLSKRVVTIRNRKDPRNKEGNHQKVPLLNLTGIDAWQLLLEQKVLTGGIGRCFPYHSKSVGTAFRRARKHLGIEDLRFHDLRHEATSRLFEAGLSIERVALVTGHKDWKMLRRYTHLKPEDLHKEQTKPQPSETEFLAELASR</sequence>
<dbReference type="GO" id="GO:0003677">
    <property type="term" value="F:DNA binding"/>
    <property type="evidence" value="ECO:0007669"/>
    <property type="project" value="InterPro"/>
</dbReference>
<dbReference type="PANTHER" id="PTHR30349">
    <property type="entry name" value="PHAGE INTEGRASE-RELATED"/>
    <property type="match status" value="1"/>
</dbReference>
<name>A9D6X2_HOEPD</name>
<keyword evidence="1" id="KW-0229">DNA integration</keyword>
<reference evidence="5 6" key="1">
    <citation type="submission" date="2007-10" db="EMBL/GenBank/DDBJ databases">
        <authorList>
            <person name="Wagner-Dobler I."/>
            <person name="Ferriera S."/>
            <person name="Johnson J."/>
            <person name="Kravitz S."/>
            <person name="Beeson K."/>
            <person name="Sutton G."/>
            <person name="Rogers Y.-H."/>
            <person name="Friedman R."/>
            <person name="Frazier M."/>
            <person name="Venter J.C."/>
        </authorList>
    </citation>
    <scope>NUCLEOTIDE SEQUENCE [LARGE SCALE GENOMIC DNA]</scope>
    <source>
        <strain evidence="5 6">DFL-43</strain>
    </source>
</reference>
<dbReference type="Proteomes" id="UP000004291">
    <property type="component" value="Chromosome"/>
</dbReference>
<feature type="domain" description="Tyr recombinase" evidence="4">
    <location>
        <begin position="169"/>
        <end position="348"/>
    </location>
</feature>
<dbReference type="eggNOG" id="COG0582">
    <property type="taxonomic scope" value="Bacteria"/>
</dbReference>
<dbReference type="OrthoDB" id="6388170at2"/>
<dbReference type="InterPro" id="IPR013762">
    <property type="entry name" value="Integrase-like_cat_sf"/>
</dbReference>
<dbReference type="Gene3D" id="1.10.443.10">
    <property type="entry name" value="Intergrase catalytic core"/>
    <property type="match status" value="1"/>
</dbReference>
<dbReference type="InterPro" id="IPR050090">
    <property type="entry name" value="Tyrosine_recombinase_XerCD"/>
</dbReference>
<protein>
    <submittedName>
        <fullName evidence="5">Site-specific recombinase XerD</fullName>
    </submittedName>
</protein>
<dbReference type="InterPro" id="IPR011010">
    <property type="entry name" value="DNA_brk_join_enz"/>
</dbReference>
<evidence type="ECO:0000313" key="5">
    <source>
        <dbReference type="EMBL" id="EDQ33613.1"/>
    </source>
</evidence>